<evidence type="ECO:0000256" key="1">
    <source>
        <dbReference type="SAM" id="Phobius"/>
    </source>
</evidence>
<feature type="transmembrane region" description="Helical" evidence="1">
    <location>
        <begin position="43"/>
        <end position="62"/>
    </location>
</feature>
<dbReference type="EMBL" id="LR877151">
    <property type="protein sequence ID" value="CAD2216601.1"/>
    <property type="molecule type" value="Genomic_DNA"/>
</dbReference>
<keyword evidence="1" id="KW-0472">Membrane</keyword>
<evidence type="ECO:0000313" key="3">
    <source>
        <dbReference type="Proteomes" id="UP000515908"/>
    </source>
</evidence>
<keyword evidence="1" id="KW-0812">Transmembrane</keyword>
<evidence type="ECO:0000313" key="2">
    <source>
        <dbReference type="EMBL" id="CAD2216601.1"/>
    </source>
</evidence>
<gene>
    <name evidence="2" type="ORF">ADEAN_000406300</name>
</gene>
<protein>
    <submittedName>
        <fullName evidence="2">Uncharacterized protein</fullName>
    </submittedName>
</protein>
<dbReference type="Proteomes" id="UP000515908">
    <property type="component" value="Chromosome 07"/>
</dbReference>
<sequence>MFRHSTATLFRSSRRLLADALPKGDGDAKSKLKETVKKEAIKLLKIQIVLVPVTLLFLMWMYPAPSEKEEELMRIEYERNAGWKT</sequence>
<dbReference type="VEuPathDB" id="TriTrypDB:ADEAN_000406300"/>
<reference evidence="2 3" key="1">
    <citation type="submission" date="2020-08" db="EMBL/GenBank/DDBJ databases">
        <authorList>
            <person name="Newling K."/>
            <person name="Davey J."/>
            <person name="Forrester S."/>
        </authorList>
    </citation>
    <scope>NUCLEOTIDE SEQUENCE [LARGE SCALE GENOMIC DNA]</scope>
    <source>
        <strain evidence="3">Crithidia deanei Carvalho (ATCC PRA-265)</strain>
    </source>
</reference>
<keyword evidence="1" id="KW-1133">Transmembrane helix</keyword>
<dbReference type="AlphaFoldDB" id="A0A7G2CC49"/>
<accession>A0A7G2CC49</accession>
<name>A0A7G2CC49_9TRYP</name>
<organism evidence="2 3">
    <name type="scientific">Angomonas deanei</name>
    <dbReference type="NCBI Taxonomy" id="59799"/>
    <lineage>
        <taxon>Eukaryota</taxon>
        <taxon>Discoba</taxon>
        <taxon>Euglenozoa</taxon>
        <taxon>Kinetoplastea</taxon>
        <taxon>Metakinetoplastina</taxon>
        <taxon>Trypanosomatida</taxon>
        <taxon>Trypanosomatidae</taxon>
        <taxon>Strigomonadinae</taxon>
        <taxon>Angomonas</taxon>
    </lineage>
</organism>
<proteinExistence type="predicted"/>
<keyword evidence="3" id="KW-1185">Reference proteome</keyword>